<dbReference type="EMBL" id="BK015578">
    <property type="protein sequence ID" value="DAE14251.1"/>
    <property type="molecule type" value="Genomic_DNA"/>
</dbReference>
<organism evidence="1">
    <name type="scientific">Siphoviridae sp. ct0uL16</name>
    <dbReference type="NCBI Taxonomy" id="2825299"/>
    <lineage>
        <taxon>Viruses</taxon>
        <taxon>Duplodnaviria</taxon>
        <taxon>Heunggongvirae</taxon>
        <taxon>Uroviricota</taxon>
        <taxon>Caudoviricetes</taxon>
    </lineage>
</organism>
<name>A0A8S5Q637_9CAUD</name>
<evidence type="ECO:0000313" key="1">
    <source>
        <dbReference type="EMBL" id="DAE14251.1"/>
    </source>
</evidence>
<proteinExistence type="predicted"/>
<accession>A0A8S5Q637</accession>
<reference evidence="1" key="1">
    <citation type="journal article" date="2021" name="Proc. Natl. Acad. Sci. U.S.A.">
        <title>A Catalog of Tens of Thousands of Viruses from Human Metagenomes Reveals Hidden Associations with Chronic Diseases.</title>
        <authorList>
            <person name="Tisza M.J."/>
            <person name="Buck C.B."/>
        </authorList>
    </citation>
    <scope>NUCLEOTIDE SEQUENCE</scope>
    <source>
        <strain evidence="1">Ct0uL16</strain>
    </source>
</reference>
<sequence length="123" mass="14216">MKPIFKVNGHDYTKYLAEDGLKPSRNDLDADGSGRNLLDGLMVRSRITSKKKWTVTFILMGESIASQLLNDMWPQYVSITMLDAKENRYIEREYYCSTINEGIQRYIGGQTMYDGITFNITER</sequence>
<protein>
    <submittedName>
        <fullName evidence="1">Uncharacterized protein</fullName>
    </submittedName>
</protein>